<dbReference type="PANTHER" id="PTHR46417:SF1">
    <property type="entry name" value="TRNA (GUANINE-N(1)-)-METHYLTRANSFERASE"/>
    <property type="match status" value="1"/>
</dbReference>
<dbReference type="CDD" id="cd18080">
    <property type="entry name" value="TrmD-like"/>
    <property type="match status" value="1"/>
</dbReference>
<dbReference type="EMBL" id="JACCHU010000001">
    <property type="protein sequence ID" value="NYT52426.1"/>
    <property type="molecule type" value="Genomic_DNA"/>
</dbReference>
<dbReference type="NCBIfam" id="TIGR00088">
    <property type="entry name" value="trmD"/>
    <property type="match status" value="1"/>
</dbReference>
<dbReference type="InterPro" id="IPR023148">
    <property type="entry name" value="tRNA_m1G_MeTrfase_C_sf"/>
</dbReference>
<keyword evidence="11 15" id="KW-0819">tRNA processing</keyword>
<dbReference type="PIRSF" id="PIRSF000386">
    <property type="entry name" value="tRNA_mtase"/>
    <property type="match status" value="1"/>
</dbReference>
<accession>A0A853GC80</accession>
<evidence type="ECO:0000256" key="1">
    <source>
        <dbReference type="ARBA" id="ARBA00002634"/>
    </source>
</evidence>
<comment type="function">
    <text evidence="1 15 17">Specifically methylates guanosine-37 in various tRNAs.</text>
</comment>
<comment type="subunit">
    <text evidence="4 15 17">Homodimer.</text>
</comment>
<evidence type="ECO:0000256" key="2">
    <source>
        <dbReference type="ARBA" id="ARBA00004496"/>
    </source>
</evidence>
<evidence type="ECO:0000256" key="14">
    <source>
        <dbReference type="ARBA" id="ARBA00047783"/>
    </source>
</evidence>
<keyword evidence="7 15" id="KW-0963">Cytoplasm</keyword>
<protein>
    <recommendedName>
        <fullName evidence="6 15">tRNA (guanine-N(1)-)-methyltransferase</fullName>
        <ecNumber evidence="5 15">2.1.1.228</ecNumber>
    </recommendedName>
    <alternativeName>
        <fullName evidence="12 15">M1G-methyltransferase</fullName>
    </alternativeName>
    <alternativeName>
        <fullName evidence="13 15">tRNA [GM37] methyltransferase</fullName>
    </alternativeName>
</protein>
<proteinExistence type="inferred from homology"/>
<evidence type="ECO:0000256" key="13">
    <source>
        <dbReference type="ARBA" id="ARBA00033392"/>
    </source>
</evidence>
<dbReference type="GO" id="GO:0052906">
    <property type="term" value="F:tRNA (guanine(37)-N1)-methyltransferase activity"/>
    <property type="evidence" value="ECO:0007669"/>
    <property type="project" value="UniProtKB-UniRule"/>
</dbReference>
<evidence type="ECO:0000256" key="10">
    <source>
        <dbReference type="ARBA" id="ARBA00022691"/>
    </source>
</evidence>
<dbReference type="SUPFAM" id="SSF75217">
    <property type="entry name" value="alpha/beta knot"/>
    <property type="match status" value="1"/>
</dbReference>
<keyword evidence="9 15" id="KW-0808">Transferase</keyword>
<comment type="catalytic activity">
    <reaction evidence="14 15 17">
        <text>guanosine(37) in tRNA + S-adenosyl-L-methionine = N(1)-methylguanosine(37) in tRNA + S-adenosyl-L-homocysteine + H(+)</text>
        <dbReference type="Rhea" id="RHEA:36899"/>
        <dbReference type="Rhea" id="RHEA-COMP:10145"/>
        <dbReference type="Rhea" id="RHEA-COMP:10147"/>
        <dbReference type="ChEBI" id="CHEBI:15378"/>
        <dbReference type="ChEBI" id="CHEBI:57856"/>
        <dbReference type="ChEBI" id="CHEBI:59789"/>
        <dbReference type="ChEBI" id="CHEBI:73542"/>
        <dbReference type="ChEBI" id="CHEBI:74269"/>
        <dbReference type="EC" id="2.1.1.228"/>
    </reaction>
</comment>
<dbReference type="FunFam" id="3.40.1280.10:FF:000001">
    <property type="entry name" value="tRNA (guanine-N(1)-)-methyltransferase"/>
    <property type="match status" value="1"/>
</dbReference>
<dbReference type="InterPro" id="IPR002649">
    <property type="entry name" value="tRNA_m1G_MeTrfase_TrmD"/>
</dbReference>
<evidence type="ECO:0000256" key="4">
    <source>
        <dbReference type="ARBA" id="ARBA00011738"/>
    </source>
</evidence>
<dbReference type="Gene3D" id="1.10.1270.20">
    <property type="entry name" value="tRNA(m1g37)methyltransferase, domain 2"/>
    <property type="match status" value="1"/>
</dbReference>
<keyword evidence="8 15" id="KW-0489">Methyltransferase</keyword>
<evidence type="ECO:0000256" key="8">
    <source>
        <dbReference type="ARBA" id="ARBA00022603"/>
    </source>
</evidence>
<dbReference type="AlphaFoldDB" id="A0A853GC80"/>
<evidence type="ECO:0000256" key="16">
    <source>
        <dbReference type="PIRSR" id="PIRSR000386-1"/>
    </source>
</evidence>
<dbReference type="InterPro" id="IPR029026">
    <property type="entry name" value="tRNA_m1G_MTases_N"/>
</dbReference>
<evidence type="ECO:0000313" key="19">
    <source>
        <dbReference type="EMBL" id="NYT52426.1"/>
    </source>
</evidence>
<name>A0A853GC80_9GAMM</name>
<dbReference type="GO" id="GO:0005829">
    <property type="term" value="C:cytosol"/>
    <property type="evidence" value="ECO:0007669"/>
    <property type="project" value="TreeGrafter"/>
</dbReference>
<feature type="binding site" evidence="15 16">
    <location>
        <begin position="132"/>
        <end position="137"/>
    </location>
    <ligand>
        <name>S-adenosyl-L-methionine</name>
        <dbReference type="ChEBI" id="CHEBI:59789"/>
    </ligand>
</feature>
<organism evidence="19 20">
    <name type="scientific">Candidatus Vesicomyosocius endoextente</name>
    <dbReference type="NCBI Taxonomy" id="2738853"/>
    <lineage>
        <taxon>Bacteria</taxon>
        <taxon>Pseudomonadati</taxon>
        <taxon>Pseudomonadota</taxon>
        <taxon>Gammaproteobacteria</taxon>
        <taxon>Candidatus Pseudothioglobaceae</taxon>
        <taxon>Candidatus Vesicomyidisocius</taxon>
    </lineage>
</organism>
<comment type="subcellular location">
    <subcellularLocation>
        <location evidence="2 15 17">Cytoplasm</location>
    </subcellularLocation>
</comment>
<evidence type="ECO:0000256" key="11">
    <source>
        <dbReference type="ARBA" id="ARBA00022694"/>
    </source>
</evidence>
<dbReference type="PANTHER" id="PTHR46417">
    <property type="entry name" value="TRNA (GUANINE-N(1)-)-METHYLTRANSFERASE"/>
    <property type="match status" value="1"/>
</dbReference>
<evidence type="ECO:0000256" key="15">
    <source>
        <dbReference type="HAMAP-Rule" id="MF_00605"/>
    </source>
</evidence>
<evidence type="ECO:0000259" key="18">
    <source>
        <dbReference type="Pfam" id="PF01746"/>
    </source>
</evidence>
<comment type="similarity">
    <text evidence="3 15 17">Belongs to the RNA methyltransferase TrmD family.</text>
</comment>
<dbReference type="Pfam" id="PF01746">
    <property type="entry name" value="tRNA_m1G_MT"/>
    <property type="match status" value="1"/>
</dbReference>
<evidence type="ECO:0000256" key="5">
    <source>
        <dbReference type="ARBA" id="ARBA00012807"/>
    </source>
</evidence>
<dbReference type="Gene3D" id="3.40.1280.10">
    <property type="match status" value="1"/>
</dbReference>
<reference evidence="19 20" key="1">
    <citation type="submission" date="2020-05" db="EMBL/GenBank/DDBJ databases">
        <title>Horizontal transmission and recombination maintain forever young bacterial symbiont genomes.</title>
        <authorList>
            <person name="Russell S.L."/>
            <person name="Pepper-Tunick E."/>
            <person name="Svedberg J."/>
            <person name="Byrne A."/>
            <person name="Ruelas Castillo J."/>
            <person name="Vollmers C."/>
            <person name="Beinart R.A."/>
            <person name="Corbett-Detig R."/>
        </authorList>
    </citation>
    <scope>NUCLEOTIDE SEQUENCE [LARGE SCALE GENOMIC DNA]</scope>
    <source>
        <strain evidence="19">Monterey_2004</strain>
    </source>
</reference>
<gene>
    <name evidence="15 19" type="primary">trmD</name>
    <name evidence="19" type="ORF">H0A74_02480</name>
</gene>
<dbReference type="Proteomes" id="UP000525329">
    <property type="component" value="Unassembled WGS sequence"/>
</dbReference>
<evidence type="ECO:0000256" key="9">
    <source>
        <dbReference type="ARBA" id="ARBA00022679"/>
    </source>
</evidence>
<dbReference type="EC" id="2.1.1.228" evidence="5 15"/>
<dbReference type="NCBIfam" id="NF000648">
    <property type="entry name" value="PRK00026.1"/>
    <property type="match status" value="1"/>
</dbReference>
<dbReference type="HAMAP" id="MF_00605">
    <property type="entry name" value="TrmD"/>
    <property type="match status" value="1"/>
</dbReference>
<dbReference type="GO" id="GO:0002939">
    <property type="term" value="P:tRNA N1-guanine methylation"/>
    <property type="evidence" value="ECO:0007669"/>
    <property type="project" value="TreeGrafter"/>
</dbReference>
<evidence type="ECO:0000256" key="6">
    <source>
        <dbReference type="ARBA" id="ARBA00014679"/>
    </source>
</evidence>
<sequence length="224" mass="25581">MRFDIITLFPNMFNIIKGEGVVARAIKKSYLSVHIWQLRDFSNNKYKNIDDKPYGGGGGMVMQVKPIRDCIHKIKQLSPKTKIIYLSPQGQLLKHKLTKELSMFGAITLLCGRYEGVDERIINHDIDMEISIGDYIISGGELAAMVLIDTVSRQIPNVLGNINSLNDSFTNNLLDYPNYTRPRIIDNQKVPEVLLSGHQANINIWRIEQSIKKTKKKRKDLLKK</sequence>
<feature type="binding site" evidence="15 16">
    <location>
        <position position="112"/>
    </location>
    <ligand>
        <name>S-adenosyl-L-methionine</name>
        <dbReference type="ChEBI" id="CHEBI:59789"/>
    </ligand>
</feature>
<evidence type="ECO:0000313" key="20">
    <source>
        <dbReference type="Proteomes" id="UP000525329"/>
    </source>
</evidence>
<evidence type="ECO:0000256" key="12">
    <source>
        <dbReference type="ARBA" id="ARBA00029736"/>
    </source>
</evidence>
<evidence type="ECO:0000256" key="7">
    <source>
        <dbReference type="ARBA" id="ARBA00022490"/>
    </source>
</evidence>
<dbReference type="InterPro" id="IPR029028">
    <property type="entry name" value="Alpha/beta_knot_MTases"/>
</dbReference>
<comment type="caution">
    <text evidence="19">The sequence shown here is derived from an EMBL/GenBank/DDBJ whole genome shotgun (WGS) entry which is preliminary data.</text>
</comment>
<evidence type="ECO:0000256" key="3">
    <source>
        <dbReference type="ARBA" id="ARBA00007630"/>
    </source>
</evidence>
<dbReference type="InterPro" id="IPR016009">
    <property type="entry name" value="tRNA_MeTrfase_TRMD/TRM10"/>
</dbReference>
<keyword evidence="10 15" id="KW-0949">S-adenosyl-L-methionine</keyword>
<feature type="domain" description="tRNA methyltransferase TRMD/TRM10-type" evidence="18">
    <location>
        <begin position="1"/>
        <end position="224"/>
    </location>
</feature>
<evidence type="ECO:0000256" key="17">
    <source>
        <dbReference type="RuleBase" id="RU003464"/>
    </source>
</evidence>